<sequence length="141" mass="15859">MHRRTHTITPTCTLAHSHHQTMGAIGPEASHGRKWRCRRREGRGARRGNTLLKLKFARISVENKYVMGENMKKKEVIPRDSPLIVSHPPLCLFVHMSMLLLLMPGCMMVSSCAMSLLLRGGCYNDCMVVCNPCSLYALGLH</sequence>
<name>A0A7S2U1V1_9EUKA</name>
<proteinExistence type="predicted"/>
<reference evidence="2" key="1">
    <citation type="submission" date="2021-01" db="EMBL/GenBank/DDBJ databases">
        <authorList>
            <person name="Corre E."/>
            <person name="Pelletier E."/>
            <person name="Niang G."/>
            <person name="Scheremetjew M."/>
            <person name="Finn R."/>
            <person name="Kale V."/>
            <person name="Holt S."/>
            <person name="Cochrane G."/>
            <person name="Meng A."/>
            <person name="Brown T."/>
            <person name="Cohen L."/>
        </authorList>
    </citation>
    <scope>NUCLEOTIDE SEQUENCE</scope>
    <source>
        <strain evidence="2">CCMP622</strain>
    </source>
</reference>
<keyword evidence="1" id="KW-1133">Transmembrane helix</keyword>
<keyword evidence="1" id="KW-0812">Transmembrane</keyword>
<keyword evidence="1" id="KW-0472">Membrane</keyword>
<dbReference type="AlphaFoldDB" id="A0A7S2U1V1"/>
<organism evidence="2">
    <name type="scientific">Lotharella oceanica</name>
    <dbReference type="NCBI Taxonomy" id="641309"/>
    <lineage>
        <taxon>Eukaryota</taxon>
        <taxon>Sar</taxon>
        <taxon>Rhizaria</taxon>
        <taxon>Cercozoa</taxon>
        <taxon>Chlorarachniophyceae</taxon>
        <taxon>Lotharella</taxon>
    </lineage>
</organism>
<dbReference type="EMBL" id="HBHP01033709">
    <property type="protein sequence ID" value="CAD9776741.1"/>
    <property type="molecule type" value="Transcribed_RNA"/>
</dbReference>
<protein>
    <submittedName>
        <fullName evidence="2">Uncharacterized protein</fullName>
    </submittedName>
</protein>
<feature type="transmembrane region" description="Helical" evidence="1">
    <location>
        <begin position="92"/>
        <end position="118"/>
    </location>
</feature>
<evidence type="ECO:0000313" key="2">
    <source>
        <dbReference type="EMBL" id="CAD9776741.1"/>
    </source>
</evidence>
<accession>A0A7S2U1V1</accession>
<gene>
    <name evidence="2" type="ORF">LSP00402_LOCUS20755</name>
</gene>
<evidence type="ECO:0000256" key="1">
    <source>
        <dbReference type="SAM" id="Phobius"/>
    </source>
</evidence>